<name>A0A1V5MJY4_UNCT6</name>
<dbReference type="PANTHER" id="PTHR33695:SF1">
    <property type="entry name" value="LIPOPROTEIN SIGNAL PEPTIDASE"/>
    <property type="match status" value="1"/>
</dbReference>
<comment type="pathway">
    <text evidence="9">Protein modification; lipoprotein biosynthesis (signal peptide cleavage).</text>
</comment>
<dbReference type="HAMAP" id="MF_00161">
    <property type="entry name" value="LspA"/>
    <property type="match status" value="1"/>
</dbReference>
<feature type="active site" evidence="9">
    <location>
        <position position="128"/>
    </location>
</feature>
<reference evidence="12" key="1">
    <citation type="submission" date="2017-02" db="EMBL/GenBank/DDBJ databases">
        <title>Delving into the versatile metabolic prowess of the omnipresent phylum Bacteroidetes.</title>
        <authorList>
            <person name="Nobu M.K."/>
            <person name="Mei R."/>
            <person name="Narihiro T."/>
            <person name="Kuroda K."/>
            <person name="Liu W.-T."/>
        </authorList>
    </citation>
    <scope>NUCLEOTIDE SEQUENCE</scope>
    <source>
        <strain evidence="12">ADurb.Bin417</strain>
    </source>
</reference>
<dbReference type="InterPro" id="IPR001872">
    <property type="entry name" value="Peptidase_A8"/>
</dbReference>
<keyword evidence="3 9" id="KW-0645">Protease</keyword>
<evidence type="ECO:0000256" key="3">
    <source>
        <dbReference type="ARBA" id="ARBA00022670"/>
    </source>
</evidence>
<dbReference type="PRINTS" id="PR00781">
    <property type="entry name" value="LIPOSIGPTASE"/>
</dbReference>
<comment type="caution">
    <text evidence="12">The sequence shown here is derived from an EMBL/GenBank/DDBJ whole genome shotgun (WGS) entry which is preliminary data.</text>
</comment>
<evidence type="ECO:0000256" key="2">
    <source>
        <dbReference type="ARBA" id="ARBA00022475"/>
    </source>
</evidence>
<evidence type="ECO:0000256" key="11">
    <source>
        <dbReference type="RuleBase" id="RU004181"/>
    </source>
</evidence>
<organism evidence="12">
    <name type="scientific">candidate division TA06 bacterium ADurb.Bin417</name>
    <dbReference type="NCBI Taxonomy" id="1852828"/>
    <lineage>
        <taxon>Bacteria</taxon>
        <taxon>Bacteria division TA06</taxon>
    </lineage>
</organism>
<evidence type="ECO:0000256" key="4">
    <source>
        <dbReference type="ARBA" id="ARBA00022692"/>
    </source>
</evidence>
<dbReference type="Pfam" id="PF01252">
    <property type="entry name" value="Peptidase_A8"/>
    <property type="match status" value="1"/>
</dbReference>
<dbReference type="Proteomes" id="UP000485484">
    <property type="component" value="Unassembled WGS sequence"/>
</dbReference>
<evidence type="ECO:0000256" key="10">
    <source>
        <dbReference type="RuleBase" id="RU000594"/>
    </source>
</evidence>
<evidence type="ECO:0000313" key="12">
    <source>
        <dbReference type="EMBL" id="OPZ93563.1"/>
    </source>
</evidence>
<accession>A0A1V5MJY4</accession>
<keyword evidence="6 9" id="KW-0378">Hydrolase</keyword>
<dbReference type="PROSITE" id="PS00855">
    <property type="entry name" value="SPASE_II"/>
    <property type="match status" value="1"/>
</dbReference>
<evidence type="ECO:0000256" key="5">
    <source>
        <dbReference type="ARBA" id="ARBA00022750"/>
    </source>
</evidence>
<keyword evidence="2 9" id="KW-1003">Cell membrane</keyword>
<comment type="similarity">
    <text evidence="1 9 11">Belongs to the peptidase A8 family.</text>
</comment>
<dbReference type="GO" id="GO:0005886">
    <property type="term" value="C:plasma membrane"/>
    <property type="evidence" value="ECO:0007669"/>
    <property type="project" value="UniProtKB-SubCell"/>
</dbReference>
<evidence type="ECO:0000256" key="6">
    <source>
        <dbReference type="ARBA" id="ARBA00022801"/>
    </source>
</evidence>
<feature type="active site" evidence="9">
    <location>
        <position position="146"/>
    </location>
</feature>
<dbReference type="EC" id="3.4.23.36" evidence="9"/>
<keyword evidence="12" id="KW-0449">Lipoprotein</keyword>
<dbReference type="PANTHER" id="PTHR33695">
    <property type="entry name" value="LIPOPROTEIN SIGNAL PEPTIDASE"/>
    <property type="match status" value="1"/>
</dbReference>
<evidence type="ECO:0000256" key="9">
    <source>
        <dbReference type="HAMAP-Rule" id="MF_00161"/>
    </source>
</evidence>
<dbReference type="UniPathway" id="UPA00665"/>
<feature type="transmembrane region" description="Helical" evidence="9">
    <location>
        <begin position="35"/>
        <end position="56"/>
    </location>
</feature>
<evidence type="ECO:0000256" key="1">
    <source>
        <dbReference type="ARBA" id="ARBA00006139"/>
    </source>
</evidence>
<keyword evidence="7 9" id="KW-1133">Transmembrane helix</keyword>
<comment type="subcellular location">
    <subcellularLocation>
        <location evidence="9">Cell membrane</location>
        <topology evidence="9">Multi-pass membrane protein</topology>
    </subcellularLocation>
</comment>
<comment type="function">
    <text evidence="9 10">This protein specifically catalyzes the removal of signal peptides from prolipoproteins.</text>
</comment>
<keyword evidence="8 9" id="KW-0472">Membrane</keyword>
<keyword evidence="5 9" id="KW-0064">Aspartyl protease</keyword>
<comment type="catalytic activity">
    <reaction evidence="9 10">
        <text>Release of signal peptides from bacterial membrane prolipoproteins. Hydrolyzes -Xaa-Yaa-Zaa-|-(S,diacylglyceryl)Cys-, in which Xaa is hydrophobic (preferably Leu), and Yaa (Ala or Ser) and Zaa (Gly or Ala) have small, neutral side chains.</text>
        <dbReference type="EC" id="3.4.23.36"/>
    </reaction>
</comment>
<feature type="transmembrane region" description="Helical" evidence="9">
    <location>
        <begin position="76"/>
        <end position="94"/>
    </location>
</feature>
<dbReference type="EMBL" id="MWAK01000018">
    <property type="protein sequence ID" value="OPZ93563.1"/>
    <property type="molecule type" value="Genomic_DNA"/>
</dbReference>
<feature type="transmembrane region" description="Helical" evidence="9">
    <location>
        <begin position="101"/>
        <end position="118"/>
    </location>
</feature>
<dbReference type="GO" id="GO:0006508">
    <property type="term" value="P:proteolysis"/>
    <property type="evidence" value="ECO:0007669"/>
    <property type="project" value="UniProtKB-KW"/>
</dbReference>
<evidence type="ECO:0000256" key="7">
    <source>
        <dbReference type="ARBA" id="ARBA00022989"/>
    </source>
</evidence>
<feature type="transmembrane region" description="Helical" evidence="9">
    <location>
        <begin position="138"/>
        <end position="158"/>
    </location>
</feature>
<evidence type="ECO:0000256" key="8">
    <source>
        <dbReference type="ARBA" id="ARBA00023136"/>
    </source>
</evidence>
<dbReference type="NCBIfam" id="TIGR00077">
    <property type="entry name" value="lspA"/>
    <property type="match status" value="1"/>
</dbReference>
<gene>
    <name evidence="9 12" type="primary">lspA</name>
    <name evidence="12" type="ORF">BWY73_00255</name>
</gene>
<keyword evidence="4 9" id="KW-0812">Transmembrane</keyword>
<sequence>MVKAIRVPVPDRVSAVRWYVLASVVIVLDQISKQVVLASVQFGETIYVAPFWNWVLTFNRGAAFSFLASEDGWQRWFFTVLALGVSGWIVFMLRSHAGQKLLSLALALIMGGALGNVIDRIRFGAVVDFVQWHVAGFYWPAFNIADSAITIGAVLMVWDQFFGAGSFKSGRVIESPVASRSRGTGKDRTLSRP</sequence>
<protein>
    <recommendedName>
        <fullName evidence="9">Lipoprotein signal peptidase</fullName>
        <ecNumber evidence="9">3.4.23.36</ecNumber>
    </recommendedName>
    <alternativeName>
        <fullName evidence="9">Prolipoprotein signal peptidase</fullName>
    </alternativeName>
    <alternativeName>
        <fullName evidence="9">Signal peptidase II</fullName>
        <shortName evidence="9">SPase II</shortName>
    </alternativeName>
</protein>
<dbReference type="GO" id="GO:0004190">
    <property type="term" value="F:aspartic-type endopeptidase activity"/>
    <property type="evidence" value="ECO:0007669"/>
    <property type="project" value="UniProtKB-UniRule"/>
</dbReference>
<proteinExistence type="inferred from homology"/>
<dbReference type="AlphaFoldDB" id="A0A1V5MJY4"/>